<gene>
    <name evidence="1" type="ORF">Gferi_15955</name>
</gene>
<proteinExistence type="predicted"/>
<dbReference type="AlphaFoldDB" id="A0A1D8GJ32"/>
<evidence type="ECO:0000313" key="2">
    <source>
        <dbReference type="Proteomes" id="UP000095743"/>
    </source>
</evidence>
<keyword evidence="2" id="KW-1185">Reference proteome</keyword>
<evidence type="ECO:0000313" key="1">
    <source>
        <dbReference type="EMBL" id="AOT70923.1"/>
    </source>
</evidence>
<dbReference type="RefSeq" id="WP_069978216.1">
    <property type="nucleotide sequence ID" value="NZ_VENK01000002.1"/>
</dbReference>
<dbReference type="EMBL" id="CP017269">
    <property type="protein sequence ID" value="AOT70923.1"/>
    <property type="molecule type" value="Genomic_DNA"/>
</dbReference>
<organism evidence="1 2">
    <name type="scientific">Geosporobacter ferrireducens</name>
    <dbReference type="NCBI Taxonomy" id="1424294"/>
    <lineage>
        <taxon>Bacteria</taxon>
        <taxon>Bacillati</taxon>
        <taxon>Bacillota</taxon>
        <taxon>Clostridia</taxon>
        <taxon>Peptostreptococcales</taxon>
        <taxon>Thermotaleaceae</taxon>
        <taxon>Geosporobacter</taxon>
    </lineage>
</organism>
<reference evidence="1 2" key="1">
    <citation type="submission" date="2016-09" db="EMBL/GenBank/DDBJ databases">
        <title>Genomic analysis reveals versatility of anaerobic energy metabolism of Geosporobacter ferrireducens IRF9 of phylum Firmicutes.</title>
        <authorList>
            <person name="Kim S.-J."/>
        </authorList>
    </citation>
    <scope>NUCLEOTIDE SEQUENCE [LARGE SCALE GENOMIC DNA]</scope>
    <source>
        <strain evidence="1 2">IRF9</strain>
    </source>
</reference>
<dbReference type="Proteomes" id="UP000095743">
    <property type="component" value="Chromosome"/>
</dbReference>
<sequence length="194" mass="21606">MSSSGFAADKKTSNLDDYKLKTIDISEVPEWITPIEVKDEVELVKVLEELRNGEYTIDSSIDSPILLKEDALVGPMSVDTKSVNLQAYVSNLLHSQNAYSTVTYDTTNNTIGSVSNLYSDITGYTVGVEYEHNSRHNNISYSSDRKTVTIKTGGHYTYYFLLDGVIKISEENSVITYKYSVASGIHSISRSTFK</sequence>
<accession>A0A1D8GJ32</accession>
<name>A0A1D8GJ32_9FIRM</name>
<protein>
    <submittedName>
        <fullName evidence="1">Uncharacterized protein</fullName>
    </submittedName>
</protein>
<dbReference type="KEGG" id="gfe:Gferi_15955"/>